<dbReference type="GO" id="GO:0006031">
    <property type="term" value="P:chitin biosynthetic process"/>
    <property type="evidence" value="ECO:0007669"/>
    <property type="project" value="TreeGrafter"/>
</dbReference>
<comment type="caution">
    <text evidence="10">The sequence shown here is derived from an EMBL/GenBank/DDBJ whole genome shotgun (WGS) entry which is preliminary data.</text>
</comment>
<keyword evidence="3" id="KW-0808">Transferase</keyword>
<dbReference type="InterPro" id="IPR004835">
    <property type="entry name" value="Chitin_synth"/>
</dbReference>
<dbReference type="Proteomes" id="UP001195483">
    <property type="component" value="Unassembled WGS sequence"/>
</dbReference>
<feature type="transmembrane region" description="Helical" evidence="8">
    <location>
        <begin position="425"/>
        <end position="449"/>
    </location>
</feature>
<feature type="domain" description="Chitin synthase chs-1/2 N-terminal putative transporter" evidence="9">
    <location>
        <begin position="151"/>
        <end position="364"/>
    </location>
</feature>
<evidence type="ECO:0000256" key="8">
    <source>
        <dbReference type="SAM" id="Phobius"/>
    </source>
</evidence>
<dbReference type="EMBL" id="JAEAOA010001296">
    <property type="protein sequence ID" value="KAK3602567.1"/>
    <property type="molecule type" value="Genomic_DNA"/>
</dbReference>
<feature type="transmembrane region" description="Helical" evidence="8">
    <location>
        <begin position="1049"/>
        <end position="1068"/>
    </location>
</feature>
<evidence type="ECO:0000256" key="7">
    <source>
        <dbReference type="SAM" id="MobiDB-lite"/>
    </source>
</evidence>
<feature type="transmembrane region" description="Helical" evidence="8">
    <location>
        <begin position="278"/>
        <end position="300"/>
    </location>
</feature>
<accession>A0AAE0W6U4</accession>
<dbReference type="GO" id="GO:0004100">
    <property type="term" value="F:chitin synthase activity"/>
    <property type="evidence" value="ECO:0007669"/>
    <property type="project" value="UniProtKB-EC"/>
</dbReference>
<feature type="transmembrane region" description="Helical" evidence="8">
    <location>
        <begin position="571"/>
        <end position="593"/>
    </location>
</feature>
<feature type="transmembrane region" description="Helical" evidence="8">
    <location>
        <begin position="249"/>
        <end position="272"/>
    </location>
</feature>
<feature type="compositionally biased region" description="Basic residues" evidence="7">
    <location>
        <begin position="99"/>
        <end position="108"/>
    </location>
</feature>
<dbReference type="GO" id="GO:0071944">
    <property type="term" value="C:cell periphery"/>
    <property type="evidence" value="ECO:0007669"/>
    <property type="project" value="TreeGrafter"/>
</dbReference>
<feature type="transmembrane region" description="Helical" evidence="8">
    <location>
        <begin position="491"/>
        <end position="510"/>
    </location>
</feature>
<feature type="transmembrane region" description="Helical" evidence="8">
    <location>
        <begin position="522"/>
        <end position="542"/>
    </location>
</feature>
<feature type="compositionally biased region" description="Polar residues" evidence="7">
    <location>
        <begin position="1596"/>
        <end position="1607"/>
    </location>
</feature>
<feature type="transmembrane region" description="Helical" evidence="8">
    <location>
        <begin position="312"/>
        <end position="333"/>
    </location>
</feature>
<feature type="region of interest" description="Disordered" evidence="7">
    <location>
        <begin position="1"/>
        <end position="115"/>
    </location>
</feature>
<evidence type="ECO:0000313" key="11">
    <source>
        <dbReference type="Proteomes" id="UP001195483"/>
    </source>
</evidence>
<feature type="compositionally biased region" description="Basic and acidic residues" evidence="7">
    <location>
        <begin position="1"/>
        <end position="22"/>
    </location>
</feature>
<keyword evidence="5 8" id="KW-1133">Transmembrane helix</keyword>
<keyword evidence="6 8" id="KW-0472">Membrane</keyword>
<dbReference type="InterPro" id="IPR029044">
    <property type="entry name" value="Nucleotide-diphossugar_trans"/>
</dbReference>
<feature type="compositionally biased region" description="Basic and acidic residues" evidence="7">
    <location>
        <begin position="378"/>
        <end position="394"/>
    </location>
</feature>
<reference evidence="10" key="1">
    <citation type="journal article" date="2021" name="Genome Biol. Evol.">
        <title>A High-Quality Reference Genome for a Parasitic Bivalve with Doubly Uniparental Inheritance (Bivalvia: Unionida).</title>
        <authorList>
            <person name="Smith C.H."/>
        </authorList>
    </citation>
    <scope>NUCLEOTIDE SEQUENCE</scope>
    <source>
        <strain evidence="10">CHS0354</strain>
    </source>
</reference>
<evidence type="ECO:0000259" key="9">
    <source>
        <dbReference type="Pfam" id="PF23000"/>
    </source>
</evidence>
<sequence>MDEADGKQTTGEKDERKVQFKERRPRKRGSSDRPNDNKSKEKADRRPGLVEDGRISSITNTEKRKSSKTSKNDKGMRDSPDSRDEDENNVGGKQEKEKKAKQKRKSKKKYYEGETAKQKSREHLWDFMMAPRDEDRLESDSDQNWGTLEMIVKIIVCIVISTVVLGTAVISKLCLVLITSNILPPMNDNDTYWWHKTAGLSLTYTYHETNVQWIWALMLIISAPYIFTIMASLWQLLLGRKKWESSWKVFPQIMIQETIHSIGLCMMAFILLPSIDPIAGILVCFHVATIPGFLGIFQSFSDESHPRLWRILRAIAVVLQLAAIGFACVYYILETKNETRILQIITICSSPIFISISWWENYLAFDKVKNGNEVFDKENNEKEPERVPQHDSHENTNNSQSSAEKKVNSFGCLWDLLRLRSERKVMVDILVNVWKVIITLFVPICLFGLPCPNISECMDTLFRSNLNSAFANGVGKSELSSMAFKNCNNHLPLIVAAVGILCSGACYRAVKLGCQIVAQIPCVSIPLTFSSPLALAVLFWILNRNIESCALSYPKMIQDPNRLLNHLQSSYYWMVIVSGICGYISLVIIRWHIWRPDKKRLRKSNELFAKPLYCGILFDQSITLNIIRKVTDKKHDGKTDNSQKIKTSIKPSSTPKVYLCATMWHETKSEMTKLIRSILRLGEDRKKISTMKDKMDFFSEDFFNFEVHIFFDDAFVTQKDAEGKEEIVLNRYVKDLIEVVREVTENEAVLECKCSTKYGGRLQWTLPFECVMFAHLKHKNLIRRKKRWSQVMYMYFFLGYKFLKKVKTAKPDLNNIDDILTAITEQRALREKIENTFILALDGDVDFQPEAVKYLLDRMRKNKGVGAACGRIHPTGNGPVVWYQKFEYAVSHWLQKVAEDMLGCVLCSPGCFSLFRGSALIDSNVMKIYTTYPTESWHHVQYDQGEDRWLCTLLLKQGYKIEYVAASDAFTEAPEGFNEFFNQRRRWSPSTMANILDLILDWKHVVKINTNISRMYIFYQTFLLFTSILTPGTILLMIVGALTMAFKALPLWVALLVTILPLAAFIAICFNARTKTQLKFAVILSIAYALVMMIVLVGLVVHMVQNGLCSITTIFFIYVAGVFLISALLHPKEFFCVIHGFLYFIAVPCTSLIMMLYALCNLNITSWGTRETTPQQDTNQRIPHERSQWLDSSQETGSIFRCLCCSQESNQQLLSDKLDTVQKQLANNTNEKCEQCGKARLKEAAIQTDNALQTANAIEGRADVTNDSDKEREEPVTQMIHSVSNGKDSLEAKHEEDENPINDDDTDEPYTNKAWTHDRLLKKIKYKGLNRTEKEFWKNMIRRYLFPEDQTDEKKKQTEHDLTILRNKVCLFFILANTLFITIIFALQQIAAESGSLSVHLPCITGESGTNNVEPISFAFTFIFGIILLLQFICMLLHRLSTLIHICSRTEIFKKTNAKRNMWELYADINRAVNTKRKEKREYLQRIFQANAVHPVAESESSSEITAKMRFKEAGTKIIIEHRNKKDEAIDMFREQIEKVNKYIKKLQNEMRNGGDMKKELRKIRKKFPTFTKEAHHAILQIVASRSHNSEADRGNLQNGQLSSELV</sequence>
<feature type="compositionally biased region" description="Basic and acidic residues" evidence="7">
    <location>
        <begin position="1260"/>
        <end position="1275"/>
    </location>
</feature>
<feature type="region of interest" description="Disordered" evidence="7">
    <location>
        <begin position="378"/>
        <end position="403"/>
    </location>
</feature>
<feature type="transmembrane region" description="Helical" evidence="8">
    <location>
        <begin position="1108"/>
        <end position="1129"/>
    </location>
</feature>
<gene>
    <name evidence="10" type="ORF">CHS0354_021163</name>
</gene>
<feature type="transmembrane region" description="Helical" evidence="8">
    <location>
        <begin position="1369"/>
        <end position="1391"/>
    </location>
</feature>
<feature type="transmembrane region" description="Helical" evidence="8">
    <location>
        <begin position="1017"/>
        <end position="1042"/>
    </location>
</feature>
<feature type="transmembrane region" description="Helical" evidence="8">
    <location>
        <begin position="1080"/>
        <end position="1101"/>
    </location>
</feature>
<dbReference type="InterPro" id="IPR055120">
    <property type="entry name" value="Chs-1/2_IV_N"/>
</dbReference>
<feature type="region of interest" description="Disordered" evidence="7">
    <location>
        <begin position="1257"/>
        <end position="1310"/>
    </location>
</feature>
<name>A0AAE0W6U4_9BIVA</name>
<protein>
    <recommendedName>
        <fullName evidence="2">chitin synthase</fullName>
        <ecNumber evidence="2">2.4.1.16</ecNumber>
    </recommendedName>
</protein>
<dbReference type="GO" id="GO:0016020">
    <property type="term" value="C:membrane"/>
    <property type="evidence" value="ECO:0007669"/>
    <property type="project" value="UniProtKB-SubCell"/>
</dbReference>
<evidence type="ECO:0000256" key="5">
    <source>
        <dbReference type="ARBA" id="ARBA00022989"/>
    </source>
</evidence>
<feature type="transmembrane region" description="Helical" evidence="8">
    <location>
        <begin position="1416"/>
        <end position="1437"/>
    </location>
</feature>
<feature type="compositionally biased region" description="Basic and acidic residues" evidence="7">
    <location>
        <begin position="29"/>
        <end position="54"/>
    </location>
</feature>
<evidence type="ECO:0000256" key="2">
    <source>
        <dbReference type="ARBA" id="ARBA00012543"/>
    </source>
</evidence>
<evidence type="ECO:0000313" key="10">
    <source>
        <dbReference type="EMBL" id="KAK3602567.1"/>
    </source>
</evidence>
<feature type="transmembrane region" description="Helical" evidence="8">
    <location>
        <begin position="213"/>
        <end position="237"/>
    </location>
</feature>
<feature type="region of interest" description="Disordered" evidence="7">
    <location>
        <begin position="1586"/>
        <end position="1607"/>
    </location>
</feature>
<evidence type="ECO:0000256" key="3">
    <source>
        <dbReference type="ARBA" id="ARBA00022676"/>
    </source>
</evidence>
<dbReference type="EC" id="2.4.1.16" evidence="2"/>
<dbReference type="SUPFAM" id="SSF53448">
    <property type="entry name" value="Nucleotide-diphospho-sugar transferases"/>
    <property type="match status" value="1"/>
</dbReference>
<evidence type="ECO:0000256" key="6">
    <source>
        <dbReference type="ARBA" id="ARBA00023136"/>
    </source>
</evidence>
<feature type="compositionally biased region" description="Acidic residues" evidence="7">
    <location>
        <begin position="1297"/>
        <end position="1308"/>
    </location>
</feature>
<proteinExistence type="predicted"/>
<keyword evidence="3" id="KW-0328">Glycosyltransferase</keyword>
<dbReference type="Pfam" id="PF23000">
    <property type="entry name" value="ChitinSynthase_IV_N"/>
    <property type="match status" value="1"/>
</dbReference>
<dbReference type="PANTHER" id="PTHR22914:SF42">
    <property type="entry name" value="CHITIN SYNTHASE"/>
    <property type="match status" value="1"/>
</dbReference>
<feature type="compositionally biased region" description="Basic and acidic residues" evidence="7">
    <location>
        <begin position="70"/>
        <end position="82"/>
    </location>
</feature>
<organism evidence="10 11">
    <name type="scientific">Potamilus streckersoni</name>
    <dbReference type="NCBI Taxonomy" id="2493646"/>
    <lineage>
        <taxon>Eukaryota</taxon>
        <taxon>Metazoa</taxon>
        <taxon>Spiralia</taxon>
        <taxon>Lophotrochozoa</taxon>
        <taxon>Mollusca</taxon>
        <taxon>Bivalvia</taxon>
        <taxon>Autobranchia</taxon>
        <taxon>Heteroconchia</taxon>
        <taxon>Palaeoheterodonta</taxon>
        <taxon>Unionida</taxon>
        <taxon>Unionoidea</taxon>
        <taxon>Unionidae</taxon>
        <taxon>Ambleminae</taxon>
        <taxon>Lampsilini</taxon>
        <taxon>Potamilus</taxon>
    </lineage>
</organism>
<dbReference type="CDD" id="cd04190">
    <property type="entry name" value="Chitin_synth_C"/>
    <property type="match status" value="1"/>
</dbReference>
<dbReference type="Pfam" id="PF03142">
    <property type="entry name" value="Chitin_synth_2"/>
    <property type="match status" value="1"/>
</dbReference>
<reference evidence="10" key="3">
    <citation type="submission" date="2023-05" db="EMBL/GenBank/DDBJ databases">
        <authorList>
            <person name="Smith C.H."/>
        </authorList>
    </citation>
    <scope>NUCLEOTIDE SEQUENCE</scope>
    <source>
        <strain evidence="10">CHS0354</strain>
        <tissue evidence="10">Mantle</tissue>
    </source>
</reference>
<feature type="transmembrane region" description="Helical" evidence="8">
    <location>
        <begin position="154"/>
        <end position="178"/>
    </location>
</feature>
<keyword evidence="11" id="KW-1185">Reference proteome</keyword>
<evidence type="ECO:0000256" key="4">
    <source>
        <dbReference type="ARBA" id="ARBA00022692"/>
    </source>
</evidence>
<dbReference type="PANTHER" id="PTHR22914">
    <property type="entry name" value="CHITIN SYNTHASE"/>
    <property type="match status" value="1"/>
</dbReference>
<reference evidence="10" key="2">
    <citation type="journal article" date="2021" name="Genome Biol. Evol.">
        <title>Developing a high-quality reference genome for a parasitic bivalve with doubly uniparental inheritance (Bivalvia: Unionida).</title>
        <authorList>
            <person name="Smith C.H."/>
        </authorList>
    </citation>
    <scope>NUCLEOTIDE SEQUENCE</scope>
    <source>
        <strain evidence="10">CHS0354</strain>
        <tissue evidence="10">Mantle</tissue>
    </source>
</reference>
<keyword evidence="4 8" id="KW-0812">Transmembrane</keyword>
<dbReference type="Gene3D" id="3.90.550.10">
    <property type="entry name" value="Spore Coat Polysaccharide Biosynthesis Protein SpsA, Chain A"/>
    <property type="match status" value="1"/>
</dbReference>
<comment type="subcellular location">
    <subcellularLocation>
        <location evidence="1">Membrane</location>
        <topology evidence="1">Multi-pass membrane protein</topology>
    </subcellularLocation>
</comment>
<evidence type="ECO:0000256" key="1">
    <source>
        <dbReference type="ARBA" id="ARBA00004141"/>
    </source>
</evidence>